<feature type="compositionally biased region" description="Polar residues" evidence="1">
    <location>
        <begin position="278"/>
        <end position="289"/>
    </location>
</feature>
<feature type="region of interest" description="Disordered" evidence="1">
    <location>
        <begin position="742"/>
        <end position="765"/>
    </location>
</feature>
<comment type="caution">
    <text evidence="2">The sequence shown here is derived from an EMBL/GenBank/DDBJ whole genome shotgun (WGS) entry which is preliminary data.</text>
</comment>
<feature type="compositionally biased region" description="Low complexity" evidence="1">
    <location>
        <begin position="338"/>
        <end position="351"/>
    </location>
</feature>
<keyword evidence="3" id="KW-1185">Reference proteome</keyword>
<dbReference type="STRING" id="2082308.A0A2K1QZL6"/>
<evidence type="ECO:0000313" key="2">
    <source>
        <dbReference type="EMBL" id="PNS20486.1"/>
    </source>
</evidence>
<dbReference type="AlphaFoldDB" id="A0A2K1QZL6"/>
<dbReference type="OrthoDB" id="3941340at2759"/>
<gene>
    <name evidence="2" type="ORF">CAC42_5936</name>
</gene>
<proteinExistence type="predicted"/>
<dbReference type="InParanoid" id="A0A2K1QZL6"/>
<feature type="compositionally biased region" description="Low complexity" evidence="1">
    <location>
        <begin position="375"/>
        <end position="425"/>
    </location>
</feature>
<evidence type="ECO:0000313" key="3">
    <source>
        <dbReference type="Proteomes" id="UP000243797"/>
    </source>
</evidence>
<accession>A0A2K1QZL6</accession>
<name>A0A2K1QZL6_9PEZI</name>
<feature type="region of interest" description="Disordered" evidence="1">
    <location>
        <begin position="278"/>
        <end position="426"/>
    </location>
</feature>
<dbReference type="EMBL" id="NKHZ01000025">
    <property type="protein sequence ID" value="PNS20486.1"/>
    <property type="molecule type" value="Genomic_DNA"/>
</dbReference>
<dbReference type="Proteomes" id="UP000243797">
    <property type="component" value="Unassembled WGS sequence"/>
</dbReference>
<feature type="compositionally biased region" description="Polar residues" evidence="1">
    <location>
        <begin position="646"/>
        <end position="657"/>
    </location>
</feature>
<feature type="compositionally biased region" description="Pro residues" evidence="1">
    <location>
        <begin position="291"/>
        <end position="310"/>
    </location>
</feature>
<protein>
    <submittedName>
        <fullName evidence="2">Programmed cell death protein 6</fullName>
    </submittedName>
</protein>
<evidence type="ECO:0000256" key="1">
    <source>
        <dbReference type="SAM" id="MobiDB-lite"/>
    </source>
</evidence>
<sequence length="765" mass="77668">MAVSMATSVSNSTIATVSNTTTAIATSDGGQVGWFDKNTTGVASATYPYGTEIDYYNTLPPGGINPPSTSCTLLLYPVLVSWMTAKTLAPVGTVYVTIDPQKNTTVTTSRTCTQSILDEQYSSTGILQWSGPGGPYGASFDSDCNLVANYMGVRNTALTTDTVQYPILNPDGAWQKATITQADSSTTLLQLGNHLEFRWVDGNVSTRISSRFDRTMIYTDEYIPKGNGEGWMMPSLRNYFPELGTAVDLCQPVGFATSPNLLTRANYLTSTVLASAAQVTQPGPSSTLQPGPAPTPPNAPATTTPPPATTPQPSRSQTRKPEVGDPEETLVVPTMPEPSRAPNEPSANNPPAVDPGRIISIIQNLPSQPNGLSGGSSTPSNNAANSPASPPSNNNANSPASPPNNAANSPGSSSNNAANSPASPAQPALVVSGSTLLPGFTTTLNGHTISVPTAAALLPGSSGSSPVVIIDGASVPVSDLPSALSAIPALRDANIVAVSLPASAQSGALPALVVGSQTLVPGSTATVAGHVISIPTVAAGQEAVVIVDGQRVSMSDVQGYVASAAPGVGAVRTTTTGVGSLVGGLGSWIQAGLGKTVGSAATTGSATGAKASAGGSSGGTGGAAGVVPFTGGAERSESGGAVRCPTLQNPHDPSTSKVRPGSIFRRDYLSVREAAHLRTPIPVRAEAQQETLVELRNSGGGKGEKPPLNQDRRIRSLSKEVSAGVGGGHVLEASIKREASSDIKIKPGESPSMVPSDASVVVRET</sequence>
<organism evidence="2 3">
    <name type="scientific">Sphaceloma murrayae</name>
    <dbReference type="NCBI Taxonomy" id="2082308"/>
    <lineage>
        <taxon>Eukaryota</taxon>
        <taxon>Fungi</taxon>
        <taxon>Dikarya</taxon>
        <taxon>Ascomycota</taxon>
        <taxon>Pezizomycotina</taxon>
        <taxon>Dothideomycetes</taxon>
        <taxon>Dothideomycetidae</taxon>
        <taxon>Myriangiales</taxon>
        <taxon>Elsinoaceae</taxon>
        <taxon>Sphaceloma</taxon>
    </lineage>
</organism>
<reference evidence="2 3" key="1">
    <citation type="submission" date="2017-06" db="EMBL/GenBank/DDBJ databases">
        <title>Draft genome sequence of a variant of Elsinoe murrayae.</title>
        <authorList>
            <person name="Cheng Q."/>
        </authorList>
    </citation>
    <scope>NUCLEOTIDE SEQUENCE [LARGE SCALE GENOMIC DNA]</scope>
    <source>
        <strain evidence="2 3">CQ-2017a</strain>
    </source>
</reference>
<feature type="compositionally biased region" description="Polar residues" evidence="1">
    <location>
        <begin position="361"/>
        <end position="371"/>
    </location>
</feature>
<feature type="region of interest" description="Disordered" evidence="1">
    <location>
        <begin position="626"/>
        <end position="661"/>
    </location>
</feature>